<protein>
    <recommendedName>
        <fullName evidence="1">Surface antigen domain-containing protein</fullName>
    </recommendedName>
</protein>
<dbReference type="PROSITE" id="PS51257">
    <property type="entry name" value="PROKAR_LIPOPROTEIN"/>
    <property type="match status" value="1"/>
</dbReference>
<evidence type="ECO:0000313" key="2">
    <source>
        <dbReference type="EMBL" id="MBB6261802.1"/>
    </source>
</evidence>
<dbReference type="RefSeq" id="WP_246431308.1">
    <property type="nucleotide sequence ID" value="NZ_JACIIU010000012.1"/>
</dbReference>
<dbReference type="Proteomes" id="UP000555393">
    <property type="component" value="Unassembled WGS sequence"/>
</dbReference>
<dbReference type="Pfam" id="PF16998">
    <property type="entry name" value="17kDa_Anti_2"/>
    <property type="match status" value="1"/>
</dbReference>
<sequence>MLKTSFVPSIAPKCYRWVALCSLIFVTGCAMGGVSIESAVPDASSITGSVTPSQQPDTDNETLSDRNAIRNVVSGLDFNTWGMKPVPWANPDTGSQGVINQVSEVQKTDGLCREFETSRQAFNGVSLYRGETCMRKTGDWVLKSFAPL</sequence>
<feature type="domain" description="Surface antigen" evidence="1">
    <location>
        <begin position="34"/>
        <end position="147"/>
    </location>
</feature>
<comment type="caution">
    <text evidence="2">The sequence shown here is derived from an EMBL/GenBank/DDBJ whole genome shotgun (WGS) entry which is preliminary data.</text>
</comment>
<reference evidence="2 3" key="1">
    <citation type="submission" date="2020-08" db="EMBL/GenBank/DDBJ databases">
        <title>Genomic Encyclopedia of Type Strains, Phase IV (KMG-IV): sequencing the most valuable type-strain genomes for metagenomic binning, comparative biology and taxonomic classification.</title>
        <authorList>
            <person name="Goeker M."/>
        </authorList>
    </citation>
    <scope>NUCLEOTIDE SEQUENCE [LARGE SCALE GENOMIC DNA]</scope>
    <source>
        <strain evidence="2 3">DSM 22336</strain>
    </source>
</reference>
<accession>A0A841LZ55</accession>
<dbReference type="InterPro" id="IPR032635">
    <property type="entry name" value="Anti_2"/>
</dbReference>
<dbReference type="EMBL" id="JACIIU010000012">
    <property type="protein sequence ID" value="MBB6261802.1"/>
    <property type="molecule type" value="Genomic_DNA"/>
</dbReference>
<organism evidence="2 3">
    <name type="scientific">Paenochrobactrum gallinarii</name>
    <dbReference type="NCBI Taxonomy" id="643673"/>
    <lineage>
        <taxon>Bacteria</taxon>
        <taxon>Pseudomonadati</taxon>
        <taxon>Pseudomonadota</taxon>
        <taxon>Alphaproteobacteria</taxon>
        <taxon>Hyphomicrobiales</taxon>
        <taxon>Brucellaceae</taxon>
        <taxon>Paenochrobactrum</taxon>
    </lineage>
</organism>
<gene>
    <name evidence="2" type="ORF">FHS77_002368</name>
</gene>
<proteinExistence type="predicted"/>
<evidence type="ECO:0000259" key="1">
    <source>
        <dbReference type="Pfam" id="PF16998"/>
    </source>
</evidence>
<keyword evidence="3" id="KW-1185">Reference proteome</keyword>
<dbReference type="AlphaFoldDB" id="A0A841LZ55"/>
<name>A0A841LZ55_9HYPH</name>
<evidence type="ECO:0000313" key="3">
    <source>
        <dbReference type="Proteomes" id="UP000555393"/>
    </source>
</evidence>